<dbReference type="SUPFAM" id="SSF55785">
    <property type="entry name" value="PYP-like sensor domain (PAS domain)"/>
    <property type="match status" value="1"/>
</dbReference>
<dbReference type="GO" id="GO:0000155">
    <property type="term" value="F:phosphorelay sensor kinase activity"/>
    <property type="evidence" value="ECO:0007669"/>
    <property type="project" value="InterPro"/>
</dbReference>
<dbReference type="InterPro" id="IPR003661">
    <property type="entry name" value="HisK_dim/P_dom"/>
</dbReference>
<dbReference type="AlphaFoldDB" id="A0A1I6G0B7"/>
<dbReference type="InterPro" id="IPR050736">
    <property type="entry name" value="Sensor_HK_Regulatory"/>
</dbReference>
<evidence type="ECO:0000259" key="7">
    <source>
        <dbReference type="PROSITE" id="PS50109"/>
    </source>
</evidence>
<evidence type="ECO:0000256" key="5">
    <source>
        <dbReference type="ARBA" id="ARBA00023012"/>
    </source>
</evidence>
<evidence type="ECO:0000256" key="3">
    <source>
        <dbReference type="ARBA" id="ARBA00022679"/>
    </source>
</evidence>
<dbReference type="InterPro" id="IPR000014">
    <property type="entry name" value="PAS"/>
</dbReference>
<dbReference type="InterPro" id="IPR036890">
    <property type="entry name" value="HATPase_C_sf"/>
</dbReference>
<dbReference type="Gene3D" id="3.30.565.10">
    <property type="entry name" value="Histidine kinase-like ATPase, C-terminal domain"/>
    <property type="match status" value="1"/>
</dbReference>
<dbReference type="Proteomes" id="UP000198531">
    <property type="component" value="Unassembled WGS sequence"/>
</dbReference>
<dbReference type="Pfam" id="PF13185">
    <property type="entry name" value="GAF_2"/>
    <property type="match status" value="2"/>
</dbReference>
<accession>A0A1I6G0B7</accession>
<evidence type="ECO:0000256" key="1">
    <source>
        <dbReference type="ARBA" id="ARBA00000085"/>
    </source>
</evidence>
<comment type="catalytic activity">
    <reaction evidence="1">
        <text>ATP + protein L-histidine = ADP + protein N-phospho-L-histidine.</text>
        <dbReference type="EC" id="2.7.13.3"/>
    </reaction>
</comment>
<name>A0A1I6G0B7_9EURY</name>
<dbReference type="RefSeq" id="WP_394328036.1">
    <property type="nucleotide sequence ID" value="NZ_FOYT01000001.1"/>
</dbReference>
<dbReference type="InterPro" id="IPR029016">
    <property type="entry name" value="GAF-like_dom_sf"/>
</dbReference>
<dbReference type="Pfam" id="PF00512">
    <property type="entry name" value="HisKA"/>
    <property type="match status" value="1"/>
</dbReference>
<dbReference type="SMART" id="SM00388">
    <property type="entry name" value="HisKA"/>
    <property type="match status" value="1"/>
</dbReference>
<feature type="compositionally biased region" description="Low complexity" evidence="6">
    <location>
        <begin position="685"/>
        <end position="695"/>
    </location>
</feature>
<dbReference type="EMBL" id="FOYT01000001">
    <property type="protein sequence ID" value="SFR35612.1"/>
    <property type="molecule type" value="Genomic_DNA"/>
</dbReference>
<dbReference type="Gene3D" id="3.30.450.40">
    <property type="match status" value="2"/>
</dbReference>
<gene>
    <name evidence="8" type="ORF">SAMN04487947_0343</name>
</gene>
<dbReference type="PROSITE" id="PS50109">
    <property type="entry name" value="HIS_KIN"/>
    <property type="match status" value="1"/>
</dbReference>
<proteinExistence type="predicted"/>
<dbReference type="Pfam" id="PF02518">
    <property type="entry name" value="HATPase_c"/>
    <property type="match status" value="1"/>
</dbReference>
<dbReference type="InterPro" id="IPR035965">
    <property type="entry name" value="PAS-like_dom_sf"/>
</dbReference>
<feature type="compositionally biased region" description="Basic and acidic residues" evidence="6">
    <location>
        <begin position="707"/>
        <end position="716"/>
    </location>
</feature>
<dbReference type="SMART" id="SM00387">
    <property type="entry name" value="HATPase_c"/>
    <property type="match status" value="1"/>
</dbReference>
<dbReference type="InterPro" id="IPR003594">
    <property type="entry name" value="HATPase_dom"/>
</dbReference>
<feature type="domain" description="Histidine kinase" evidence="7">
    <location>
        <begin position="558"/>
        <end position="798"/>
    </location>
</feature>
<sequence>MFPSQTDVRGLEQLRLAVDDPAAMEHLTLVSDSASFVPAGDGEPADVAIVTDPSSDFERDVPVVCYADCDPASVPRPERFDAFVRRGDEESLRTQLRWLAARADGVAVHETRLRRLYEGSSRLISAETTDELLDQTLDIADRILAFDNSVVCTDAGDGFHVRATDDDFDDDDRIDYDRGLVGETYRTGESFRLDDVRDSDVADPADPGFRSVVSVPIGDVGVFQAISTDVNAFDETDRRLAELLVSYVAETAARIESEAALRESRSRVEALHRGTVELAAVTDIDELFERTVAVTDEILSFDLSYVGVVDDGFIVPAAMSEGFPEDGAEVKSLEDGGVAAAVYRTQETRLVTDMAEADDAEPAKDTYRSGLSVPIGDFAVFQAAAYTPHAFDETDAELTELLMAHVAVTAERIRAEEDLREERDRSTALFEHVSDAAVAYQVDEGAGVASVQSVNHAFEERFGRCSVDVIGEDLVAEIVPDDETDPPELSVAAGERRRCEVQRLANGDRREFILNVVPLDPDAADGVGYALYTDITERKERESELRRQNQRLEEFANIVSHDLRNPLAVAQGHLELARETDREESFEAVADALNKMERLIDDLLSLARQGEVVGETTPVDVAAVARRAWDTVETEDATLESATATVEADDERLAELLGNLFRNSVEHGARRPSGRSPPGDTVEHSSTSNRTSSGDSVEHGSASSRPAADDAVEHGDTSGGVTIRVGPLDGERGFYVEDDGPGIDEDRRESVFDPGETTGGDGIGYGLTIVSRIAEAHDWDVSVTESADGGARFEFRAD</sequence>
<dbReference type="STRING" id="553469.SAMN04487947_0343"/>
<evidence type="ECO:0000256" key="2">
    <source>
        <dbReference type="ARBA" id="ARBA00012438"/>
    </source>
</evidence>
<evidence type="ECO:0000313" key="9">
    <source>
        <dbReference type="Proteomes" id="UP000198531"/>
    </source>
</evidence>
<dbReference type="Gene3D" id="3.30.450.20">
    <property type="entry name" value="PAS domain"/>
    <property type="match status" value="1"/>
</dbReference>
<keyword evidence="4" id="KW-0418">Kinase</keyword>
<protein>
    <recommendedName>
        <fullName evidence="2">histidine kinase</fullName>
        <ecNumber evidence="2">2.7.13.3</ecNumber>
    </recommendedName>
</protein>
<dbReference type="InterPro" id="IPR005467">
    <property type="entry name" value="His_kinase_dom"/>
</dbReference>
<dbReference type="PANTHER" id="PTHR43711:SF1">
    <property type="entry name" value="HISTIDINE KINASE 1"/>
    <property type="match status" value="1"/>
</dbReference>
<evidence type="ECO:0000313" key="8">
    <source>
        <dbReference type="EMBL" id="SFR35612.1"/>
    </source>
</evidence>
<dbReference type="NCBIfam" id="TIGR00229">
    <property type="entry name" value="sensory_box"/>
    <property type="match status" value="1"/>
</dbReference>
<evidence type="ECO:0000256" key="6">
    <source>
        <dbReference type="SAM" id="MobiDB-lite"/>
    </source>
</evidence>
<dbReference type="InterPro" id="IPR003018">
    <property type="entry name" value="GAF"/>
</dbReference>
<keyword evidence="5" id="KW-0902">Two-component regulatory system</keyword>
<dbReference type="SMART" id="SM00065">
    <property type="entry name" value="GAF"/>
    <property type="match status" value="2"/>
</dbReference>
<dbReference type="InterPro" id="IPR036097">
    <property type="entry name" value="HisK_dim/P_sf"/>
</dbReference>
<keyword evidence="9" id="KW-1185">Reference proteome</keyword>
<feature type="region of interest" description="Disordered" evidence="6">
    <location>
        <begin position="664"/>
        <end position="748"/>
    </location>
</feature>
<dbReference type="Gene3D" id="1.10.287.130">
    <property type="match status" value="1"/>
</dbReference>
<evidence type="ECO:0000256" key="4">
    <source>
        <dbReference type="ARBA" id="ARBA00022777"/>
    </source>
</evidence>
<dbReference type="PANTHER" id="PTHR43711">
    <property type="entry name" value="TWO-COMPONENT HISTIDINE KINASE"/>
    <property type="match status" value="1"/>
</dbReference>
<dbReference type="EC" id="2.7.13.3" evidence="2"/>
<organism evidence="8 9">
    <name type="scientific">Halogeometricum rufum</name>
    <dbReference type="NCBI Taxonomy" id="553469"/>
    <lineage>
        <taxon>Archaea</taxon>
        <taxon>Methanobacteriati</taxon>
        <taxon>Methanobacteriota</taxon>
        <taxon>Stenosarchaea group</taxon>
        <taxon>Halobacteria</taxon>
        <taxon>Halobacteriales</taxon>
        <taxon>Haloferacaceae</taxon>
        <taxon>Halogeometricum</taxon>
    </lineage>
</organism>
<dbReference type="SUPFAM" id="SSF47384">
    <property type="entry name" value="Homodimeric domain of signal transducing histidine kinase"/>
    <property type="match status" value="1"/>
</dbReference>
<dbReference type="CDD" id="cd00082">
    <property type="entry name" value="HisKA"/>
    <property type="match status" value="1"/>
</dbReference>
<reference evidence="9" key="1">
    <citation type="submission" date="2016-10" db="EMBL/GenBank/DDBJ databases">
        <authorList>
            <person name="Varghese N."/>
            <person name="Submissions S."/>
        </authorList>
    </citation>
    <scope>NUCLEOTIDE SEQUENCE [LARGE SCALE GENOMIC DNA]</scope>
    <source>
        <strain evidence="9">CGMCC 1.7736</strain>
    </source>
</reference>
<dbReference type="SUPFAM" id="SSF55874">
    <property type="entry name" value="ATPase domain of HSP90 chaperone/DNA topoisomerase II/histidine kinase"/>
    <property type="match status" value="2"/>
</dbReference>
<dbReference type="SUPFAM" id="SSF55781">
    <property type="entry name" value="GAF domain-like"/>
    <property type="match status" value="2"/>
</dbReference>
<keyword evidence="3" id="KW-0808">Transferase</keyword>